<evidence type="ECO:0000313" key="3">
    <source>
        <dbReference type="WBParaSite" id="jg13033"/>
    </source>
</evidence>
<dbReference type="PANTHER" id="PTHR38636">
    <property type="entry name" value="PROTEIN CBG20488"/>
    <property type="match status" value="1"/>
</dbReference>
<dbReference type="Pfam" id="PF08560">
    <property type="entry name" value="DUF1757"/>
    <property type="match status" value="1"/>
</dbReference>
<feature type="transmembrane region" description="Helical" evidence="1">
    <location>
        <begin position="40"/>
        <end position="60"/>
    </location>
</feature>
<organism evidence="2 3">
    <name type="scientific">Ditylenchus dipsaci</name>
    <dbReference type="NCBI Taxonomy" id="166011"/>
    <lineage>
        <taxon>Eukaryota</taxon>
        <taxon>Metazoa</taxon>
        <taxon>Ecdysozoa</taxon>
        <taxon>Nematoda</taxon>
        <taxon>Chromadorea</taxon>
        <taxon>Rhabditida</taxon>
        <taxon>Tylenchina</taxon>
        <taxon>Tylenchomorpha</taxon>
        <taxon>Sphaerularioidea</taxon>
        <taxon>Anguinidae</taxon>
        <taxon>Anguininae</taxon>
        <taxon>Ditylenchus</taxon>
    </lineage>
</organism>
<dbReference type="PANTHER" id="PTHR38636:SF2">
    <property type="entry name" value="TRANSCELLULAR CHAPERONE SIGNALING (X)CROSS TISSUE"/>
    <property type="match status" value="1"/>
</dbReference>
<proteinExistence type="predicted"/>
<keyword evidence="1" id="KW-0472">Membrane</keyword>
<keyword evidence="1" id="KW-1133">Transmembrane helix</keyword>
<evidence type="ECO:0000313" key="2">
    <source>
        <dbReference type="Proteomes" id="UP000887574"/>
    </source>
</evidence>
<keyword evidence="2" id="KW-1185">Reference proteome</keyword>
<protein>
    <submittedName>
        <fullName evidence="3">Uncharacterized protein</fullName>
    </submittedName>
</protein>
<sequence>MGIIGLSEWFTNFSQISFKPETRQDLKLSLATIPNPYLEYGIWSAFKIMQISSVVGGMMVHPAYRYYLMKQLKPETMTNNSYKVIRTRCRKIQGRFLLAGLAISPLVAGTSILINGYTRKALENRCYEIRCDLDGLIFDRTTFVFGWIGWYWKRFQGAVDFINFSVIYSTIYVKWLRDSSNILLKDRVKPEEKYKSVLDAAKDEKEILKFLKSAEKN</sequence>
<reference evidence="3" key="1">
    <citation type="submission" date="2022-11" db="UniProtKB">
        <authorList>
            <consortium name="WormBaseParasite"/>
        </authorList>
    </citation>
    <scope>IDENTIFICATION</scope>
</reference>
<evidence type="ECO:0000256" key="1">
    <source>
        <dbReference type="SAM" id="Phobius"/>
    </source>
</evidence>
<dbReference type="InterPro" id="IPR013869">
    <property type="entry name" value="DUF1757"/>
</dbReference>
<accession>A0A915CWX5</accession>
<dbReference type="Proteomes" id="UP000887574">
    <property type="component" value="Unplaced"/>
</dbReference>
<name>A0A915CWX5_9BILA</name>
<dbReference type="WBParaSite" id="jg13033">
    <property type="protein sequence ID" value="jg13033"/>
    <property type="gene ID" value="jg13033"/>
</dbReference>
<dbReference type="AlphaFoldDB" id="A0A915CWX5"/>
<feature type="transmembrane region" description="Helical" evidence="1">
    <location>
        <begin position="96"/>
        <end position="117"/>
    </location>
</feature>
<keyword evidence="1" id="KW-0812">Transmembrane</keyword>